<name>A0A9X2FCL1_9BACT</name>
<feature type="transmembrane region" description="Helical" evidence="1">
    <location>
        <begin position="69"/>
        <end position="91"/>
    </location>
</feature>
<reference evidence="2" key="1">
    <citation type="submission" date="2022-06" db="EMBL/GenBank/DDBJ databases">
        <title>Aeoliella straminimaris, a novel planctomycete from sediments.</title>
        <authorList>
            <person name="Vitorino I.R."/>
            <person name="Lage O.M."/>
        </authorList>
    </citation>
    <scope>NUCLEOTIDE SEQUENCE</scope>
    <source>
        <strain evidence="2">ICT_H6.2</strain>
    </source>
</reference>
<keyword evidence="1" id="KW-0812">Transmembrane</keyword>
<dbReference type="RefSeq" id="WP_252853836.1">
    <property type="nucleotide sequence ID" value="NZ_JAMXLR010000061.1"/>
</dbReference>
<gene>
    <name evidence="2" type="ORF">NG895_17635</name>
</gene>
<protein>
    <submittedName>
        <fullName evidence="2">Uncharacterized protein</fullName>
    </submittedName>
</protein>
<dbReference type="AlphaFoldDB" id="A0A9X2FCL1"/>
<evidence type="ECO:0000256" key="1">
    <source>
        <dbReference type="SAM" id="Phobius"/>
    </source>
</evidence>
<evidence type="ECO:0000313" key="3">
    <source>
        <dbReference type="Proteomes" id="UP001155241"/>
    </source>
</evidence>
<organism evidence="2 3">
    <name type="scientific">Aeoliella straminimaris</name>
    <dbReference type="NCBI Taxonomy" id="2954799"/>
    <lineage>
        <taxon>Bacteria</taxon>
        <taxon>Pseudomonadati</taxon>
        <taxon>Planctomycetota</taxon>
        <taxon>Planctomycetia</taxon>
        <taxon>Pirellulales</taxon>
        <taxon>Lacipirellulaceae</taxon>
        <taxon>Aeoliella</taxon>
    </lineage>
</organism>
<comment type="caution">
    <text evidence="2">The sequence shown here is derived from an EMBL/GenBank/DDBJ whole genome shotgun (WGS) entry which is preliminary data.</text>
</comment>
<proteinExistence type="predicted"/>
<dbReference type="EMBL" id="JAMXLR010000061">
    <property type="protein sequence ID" value="MCO6045723.1"/>
    <property type="molecule type" value="Genomic_DNA"/>
</dbReference>
<feature type="transmembrane region" description="Helical" evidence="1">
    <location>
        <begin position="45"/>
        <end position="63"/>
    </location>
</feature>
<keyword evidence="1" id="KW-0472">Membrane</keyword>
<dbReference type="Proteomes" id="UP001155241">
    <property type="component" value="Unassembled WGS sequence"/>
</dbReference>
<evidence type="ECO:0000313" key="2">
    <source>
        <dbReference type="EMBL" id="MCO6045723.1"/>
    </source>
</evidence>
<accession>A0A9X2FCL1</accession>
<sequence length="245" mass="27831">MCYSIVDDGAISISRCGGFMSDQAENVTTEAKPDRQPRLWTSVKILSFGWGFFTVLFVIPWFGPLSLLVLVPWGITLLFIVVWHYAMRFVYHKSERGPGSIGTTVWLAPAVLISIVILAVPAWDSLPRNRFEQLVVSPIPPTVQNIRVGGQWALLCEYTVLYFEIAPEDFPKLLAPHEYQKGSPGRLDDLAEKYLDIHLRDLEPFDVFEVDLTTEQKESCGTFCTQAIIANKERTKVLFFYMYEG</sequence>
<keyword evidence="1" id="KW-1133">Transmembrane helix</keyword>
<keyword evidence="3" id="KW-1185">Reference proteome</keyword>
<feature type="transmembrane region" description="Helical" evidence="1">
    <location>
        <begin position="103"/>
        <end position="123"/>
    </location>
</feature>